<proteinExistence type="predicted"/>
<dbReference type="Gene3D" id="3.30.420.10">
    <property type="entry name" value="Ribonuclease H-like superfamily/Ribonuclease H"/>
    <property type="match status" value="1"/>
</dbReference>
<gene>
    <name evidence="1" type="ORF">GDO81_016990</name>
</gene>
<keyword evidence="2" id="KW-1185">Reference proteome</keyword>
<dbReference type="InterPro" id="IPR036397">
    <property type="entry name" value="RNaseH_sf"/>
</dbReference>
<evidence type="ECO:0000313" key="2">
    <source>
        <dbReference type="Proteomes" id="UP000824782"/>
    </source>
</evidence>
<dbReference type="Proteomes" id="UP000824782">
    <property type="component" value="Unassembled WGS sequence"/>
</dbReference>
<name>A0AAV7AK10_ENGPU</name>
<dbReference type="AlphaFoldDB" id="A0AAV7AK10"/>
<reference evidence="1" key="1">
    <citation type="thesis" date="2020" institute="ProQuest LLC" country="789 East Eisenhower Parkway, Ann Arbor, MI, USA">
        <title>Comparative Genomics and Chromosome Evolution.</title>
        <authorList>
            <person name="Mudd A.B."/>
        </authorList>
    </citation>
    <scope>NUCLEOTIDE SEQUENCE</scope>
    <source>
        <strain evidence="1">237g6f4</strain>
        <tissue evidence="1">Blood</tissue>
    </source>
</reference>
<accession>A0AAV7AK10</accession>
<evidence type="ECO:0008006" key="3">
    <source>
        <dbReference type="Google" id="ProtNLM"/>
    </source>
</evidence>
<dbReference type="GO" id="GO:0003676">
    <property type="term" value="F:nucleic acid binding"/>
    <property type="evidence" value="ECO:0007669"/>
    <property type="project" value="InterPro"/>
</dbReference>
<evidence type="ECO:0000313" key="1">
    <source>
        <dbReference type="EMBL" id="KAG8558433.1"/>
    </source>
</evidence>
<sequence>MVWGIFSWHSLGPLVPIEHRCNATAYLSIVADHVHPFMTTMYPTSDGYFQQDNAPCHKAGINCVMPSCQYGPKSLRNASSTLLNLCHEELRQF</sequence>
<dbReference type="EMBL" id="WNYA01000008">
    <property type="protein sequence ID" value="KAG8558433.1"/>
    <property type="molecule type" value="Genomic_DNA"/>
</dbReference>
<organism evidence="1 2">
    <name type="scientific">Engystomops pustulosus</name>
    <name type="common">Tungara frog</name>
    <name type="synonym">Physalaemus pustulosus</name>
    <dbReference type="NCBI Taxonomy" id="76066"/>
    <lineage>
        <taxon>Eukaryota</taxon>
        <taxon>Metazoa</taxon>
        <taxon>Chordata</taxon>
        <taxon>Craniata</taxon>
        <taxon>Vertebrata</taxon>
        <taxon>Euteleostomi</taxon>
        <taxon>Amphibia</taxon>
        <taxon>Batrachia</taxon>
        <taxon>Anura</taxon>
        <taxon>Neobatrachia</taxon>
        <taxon>Hyloidea</taxon>
        <taxon>Leptodactylidae</taxon>
        <taxon>Leiuperinae</taxon>
        <taxon>Engystomops</taxon>
    </lineage>
</organism>
<comment type="caution">
    <text evidence="1">The sequence shown here is derived from an EMBL/GenBank/DDBJ whole genome shotgun (WGS) entry which is preliminary data.</text>
</comment>
<protein>
    <recommendedName>
        <fullName evidence="3">Tc1-like transposase DDE domain-containing protein</fullName>
    </recommendedName>
</protein>